<gene>
    <name evidence="2" type="ORF">FRC0190_01198</name>
</gene>
<evidence type="ECO:0000313" key="2">
    <source>
        <dbReference type="EMBL" id="VZH85220.1"/>
    </source>
</evidence>
<dbReference type="KEGG" id="crf:FRC0190_01198"/>
<dbReference type="EMBL" id="LR738855">
    <property type="protein sequence ID" value="VZH85220.1"/>
    <property type="molecule type" value="Genomic_DNA"/>
</dbReference>
<dbReference type="AlphaFoldDB" id="A0A6I8MHH6"/>
<evidence type="ECO:0000313" key="3">
    <source>
        <dbReference type="Proteomes" id="UP000423525"/>
    </source>
</evidence>
<feature type="transmembrane region" description="Helical" evidence="1">
    <location>
        <begin position="30"/>
        <end position="50"/>
    </location>
</feature>
<dbReference type="Proteomes" id="UP000423525">
    <property type="component" value="Chromosome"/>
</dbReference>
<name>A0A6I8MHH6_9CORY</name>
<evidence type="ECO:0000256" key="1">
    <source>
        <dbReference type="SAM" id="Phobius"/>
    </source>
</evidence>
<keyword evidence="1" id="KW-0472">Membrane</keyword>
<keyword evidence="1" id="KW-1133">Transmembrane helix</keyword>
<keyword evidence="1" id="KW-0812">Transmembrane</keyword>
<sequence>MAHRMIPALWLRIVVLIAFMAYMIQQSLPWLALIAGAFALLTGLQLWVAYRSKKDDRNLLNSEM</sequence>
<protein>
    <submittedName>
        <fullName evidence="2">Uncharacterized protein</fullName>
    </submittedName>
</protein>
<accession>A0A6I8MHH6</accession>
<reference evidence="2 3" key="1">
    <citation type="submission" date="2019-11" db="EMBL/GenBank/DDBJ databases">
        <authorList>
            <person name="Brisse S."/>
        </authorList>
    </citation>
    <scope>NUCLEOTIDE SEQUENCE [LARGE SCALE GENOMIC DNA]</scope>
    <source>
        <strain evidence="2">FRC0190</strain>
    </source>
</reference>
<organism evidence="2 3">
    <name type="scientific">Corynebacterium rouxii</name>
    <dbReference type="NCBI Taxonomy" id="2719119"/>
    <lineage>
        <taxon>Bacteria</taxon>
        <taxon>Bacillati</taxon>
        <taxon>Actinomycetota</taxon>
        <taxon>Actinomycetes</taxon>
        <taxon>Mycobacteriales</taxon>
        <taxon>Corynebacteriaceae</taxon>
        <taxon>Corynebacterium</taxon>
    </lineage>
</organism>
<dbReference type="RefSeq" id="WP_155872747.1">
    <property type="nucleotide sequence ID" value="NZ_CP168248.1"/>
</dbReference>
<feature type="transmembrane region" description="Helical" evidence="1">
    <location>
        <begin position="7"/>
        <end position="24"/>
    </location>
</feature>
<proteinExistence type="predicted"/>